<organism evidence="10 11">
    <name type="scientific">Patiria miniata</name>
    <name type="common">Bat star</name>
    <name type="synonym">Asterina miniata</name>
    <dbReference type="NCBI Taxonomy" id="46514"/>
    <lineage>
        <taxon>Eukaryota</taxon>
        <taxon>Metazoa</taxon>
        <taxon>Echinodermata</taxon>
        <taxon>Eleutherozoa</taxon>
        <taxon>Asterozoa</taxon>
        <taxon>Asteroidea</taxon>
        <taxon>Valvatacea</taxon>
        <taxon>Valvatida</taxon>
        <taxon>Asterinidae</taxon>
        <taxon>Patiria</taxon>
    </lineage>
</organism>
<dbReference type="SMART" id="SM00369">
    <property type="entry name" value="LRR_TYP"/>
    <property type="match status" value="1"/>
</dbReference>
<dbReference type="PROSITE" id="PS00022">
    <property type="entry name" value="EGF_1"/>
    <property type="match status" value="1"/>
</dbReference>
<feature type="transmembrane region" description="Helical" evidence="6">
    <location>
        <begin position="357"/>
        <end position="382"/>
    </location>
</feature>
<dbReference type="PROSITE" id="PS51450">
    <property type="entry name" value="LRR"/>
    <property type="match status" value="1"/>
</dbReference>
<dbReference type="InterPro" id="IPR032675">
    <property type="entry name" value="LRR_dom_sf"/>
</dbReference>
<dbReference type="PROSITE" id="PS01186">
    <property type="entry name" value="EGF_2"/>
    <property type="match status" value="1"/>
</dbReference>
<keyword evidence="1" id="KW-0433">Leucine-rich repeat</keyword>
<dbReference type="PROSITE" id="PS50026">
    <property type="entry name" value="EGF_3"/>
    <property type="match status" value="1"/>
</dbReference>
<dbReference type="PANTHER" id="PTHR24369:SF210">
    <property type="entry name" value="CHAOPTIN-RELATED"/>
    <property type="match status" value="1"/>
</dbReference>
<sequence>MSQQHLLLMLIGFLVGVTSNHVPHRSPTVNRDCPQGCVCHQDYIVDCGYAGLETIPHVPPKTRKLILDGNSITDIRGEDISRMTDLEELYLHGNKIQSITDGTFWQLLRLRLLDLSHNPLQCDCNLKSEFEILNSMKATLSLRILNLEGTTCSFPMQVGGKAIRVINSGAMECQQREKRRARHGGFCDRDPCQNGGTCYESVRMSGRCDCPTGFCGEFCEWLKGDKLSLRVSEVSGYYITVQWRIDIDVMDFRIKSVEDPTGTSPIEDQEWVDGSCTMHKLSDLHPSTMYEICVAAYGFGMYGGAYAKSPGNLLEEVCLLQKTDPVPTTTENSPDSKTPQRPTSSLGSEGGQDQTKIVMTIFGVILSVCVVLILAVLALYLSRRRGITLLPRRRRRRRRTPPNIVQADNPTYGSTGSPTPSVHDLPIEEGERPAQENDIPLILVTSASNEDIVNPNGAGCDGTSMSSETEFIESCADPSEASAHDQTCSADEAKELPQREDGDGDSSHEEDFENGHLDEDKNEPDRPERPEKEVIQC</sequence>
<dbReference type="InterPro" id="IPR036116">
    <property type="entry name" value="FN3_sf"/>
</dbReference>
<feature type="disulfide bond" evidence="4">
    <location>
        <begin position="210"/>
        <end position="219"/>
    </location>
</feature>
<reference evidence="10" key="1">
    <citation type="submission" date="2022-11" db="UniProtKB">
        <authorList>
            <consortium name="EnsemblMetazoa"/>
        </authorList>
    </citation>
    <scope>IDENTIFICATION</scope>
</reference>
<dbReference type="OrthoDB" id="676979at2759"/>
<proteinExistence type="predicted"/>
<feature type="region of interest" description="Disordered" evidence="5">
    <location>
        <begin position="452"/>
        <end position="537"/>
    </location>
</feature>
<dbReference type="PANTHER" id="PTHR24369">
    <property type="entry name" value="ANTIGEN BSP, PUTATIVE-RELATED"/>
    <property type="match status" value="1"/>
</dbReference>
<keyword evidence="3" id="KW-0677">Repeat</keyword>
<keyword evidence="6" id="KW-0472">Membrane</keyword>
<dbReference type="GO" id="GO:0005886">
    <property type="term" value="C:plasma membrane"/>
    <property type="evidence" value="ECO:0007669"/>
    <property type="project" value="TreeGrafter"/>
</dbReference>
<keyword evidence="4" id="KW-1015">Disulfide bond</keyword>
<accession>A0A913ZW56</accession>
<evidence type="ECO:0000313" key="11">
    <source>
        <dbReference type="Proteomes" id="UP000887568"/>
    </source>
</evidence>
<keyword evidence="6" id="KW-1133">Transmembrane helix</keyword>
<name>A0A913ZW56_PATMI</name>
<keyword evidence="4" id="KW-0245">EGF-like domain</keyword>
<keyword evidence="6" id="KW-0812">Transmembrane</keyword>
<feature type="domain" description="Fibronectin type-III" evidence="9">
    <location>
        <begin position="225"/>
        <end position="316"/>
    </location>
</feature>
<evidence type="ECO:0000256" key="4">
    <source>
        <dbReference type="PROSITE-ProRule" id="PRU00076"/>
    </source>
</evidence>
<evidence type="ECO:0000256" key="3">
    <source>
        <dbReference type="ARBA" id="ARBA00022737"/>
    </source>
</evidence>
<dbReference type="SMART" id="SM00181">
    <property type="entry name" value="EGF"/>
    <property type="match status" value="1"/>
</dbReference>
<feature type="chain" id="PRO_5037724522" evidence="7">
    <location>
        <begin position="20"/>
        <end position="537"/>
    </location>
</feature>
<feature type="signal peptide" evidence="7">
    <location>
        <begin position="1"/>
        <end position="19"/>
    </location>
</feature>
<evidence type="ECO:0000313" key="10">
    <source>
        <dbReference type="EnsemblMetazoa" id="XP_038055754.1"/>
    </source>
</evidence>
<dbReference type="CDD" id="cd00054">
    <property type="entry name" value="EGF_CA"/>
    <property type="match status" value="1"/>
</dbReference>
<evidence type="ECO:0000256" key="7">
    <source>
        <dbReference type="SAM" id="SignalP"/>
    </source>
</evidence>
<dbReference type="PROSITE" id="PS50853">
    <property type="entry name" value="FN3"/>
    <property type="match status" value="1"/>
</dbReference>
<dbReference type="EnsemblMetazoa" id="XM_038199826.1">
    <property type="protein sequence ID" value="XP_038055754.1"/>
    <property type="gene ID" value="LOC119727769"/>
</dbReference>
<dbReference type="SUPFAM" id="SSF52058">
    <property type="entry name" value="L domain-like"/>
    <property type="match status" value="1"/>
</dbReference>
<dbReference type="Proteomes" id="UP000887568">
    <property type="component" value="Unplaced"/>
</dbReference>
<dbReference type="Gene3D" id="2.60.40.10">
    <property type="entry name" value="Immunoglobulins"/>
    <property type="match status" value="1"/>
</dbReference>
<evidence type="ECO:0000259" key="9">
    <source>
        <dbReference type="PROSITE" id="PS50853"/>
    </source>
</evidence>
<dbReference type="RefSeq" id="XP_038055754.1">
    <property type="nucleotide sequence ID" value="XM_038199826.1"/>
</dbReference>
<evidence type="ECO:0000256" key="6">
    <source>
        <dbReference type="SAM" id="Phobius"/>
    </source>
</evidence>
<feature type="compositionally biased region" description="Polar residues" evidence="5">
    <location>
        <begin position="406"/>
        <end position="420"/>
    </location>
</feature>
<dbReference type="GeneID" id="119727769"/>
<dbReference type="SUPFAM" id="SSF57196">
    <property type="entry name" value="EGF/Laminin"/>
    <property type="match status" value="1"/>
</dbReference>
<dbReference type="Gene3D" id="2.10.25.10">
    <property type="entry name" value="Laminin"/>
    <property type="match status" value="1"/>
</dbReference>
<dbReference type="InterPro" id="IPR000372">
    <property type="entry name" value="LRRNT"/>
</dbReference>
<dbReference type="Pfam" id="PF13855">
    <property type="entry name" value="LRR_8"/>
    <property type="match status" value="1"/>
</dbReference>
<dbReference type="InterPro" id="IPR001611">
    <property type="entry name" value="Leu-rich_rpt"/>
</dbReference>
<protein>
    <submittedName>
        <fullName evidence="10">Uncharacterized protein</fullName>
    </submittedName>
</protein>
<dbReference type="InterPro" id="IPR050541">
    <property type="entry name" value="LRR_TM_domain-containing"/>
</dbReference>
<feature type="compositionally biased region" description="Basic and acidic residues" evidence="5">
    <location>
        <begin position="491"/>
        <end position="537"/>
    </location>
</feature>
<keyword evidence="11" id="KW-1185">Reference proteome</keyword>
<evidence type="ECO:0000256" key="2">
    <source>
        <dbReference type="ARBA" id="ARBA00022729"/>
    </source>
</evidence>
<keyword evidence="2 7" id="KW-0732">Signal</keyword>
<evidence type="ECO:0000259" key="8">
    <source>
        <dbReference type="PROSITE" id="PS50026"/>
    </source>
</evidence>
<dbReference type="OMA" id="DECCKEF"/>
<evidence type="ECO:0000256" key="5">
    <source>
        <dbReference type="SAM" id="MobiDB-lite"/>
    </source>
</evidence>
<dbReference type="InterPro" id="IPR003591">
    <property type="entry name" value="Leu-rich_rpt_typical-subtyp"/>
</dbReference>
<dbReference type="InterPro" id="IPR003961">
    <property type="entry name" value="FN3_dom"/>
</dbReference>
<comment type="caution">
    <text evidence="4">Lacks conserved residue(s) required for the propagation of feature annotation.</text>
</comment>
<dbReference type="Gene3D" id="3.80.10.10">
    <property type="entry name" value="Ribonuclease Inhibitor"/>
    <property type="match status" value="2"/>
</dbReference>
<feature type="region of interest" description="Disordered" evidence="5">
    <location>
        <begin position="325"/>
        <end position="352"/>
    </location>
</feature>
<feature type="compositionally biased region" description="Polar residues" evidence="5">
    <location>
        <begin position="326"/>
        <end position="352"/>
    </location>
</feature>
<evidence type="ECO:0000256" key="1">
    <source>
        <dbReference type="ARBA" id="ARBA00022614"/>
    </source>
</evidence>
<dbReference type="SUPFAM" id="SSF49265">
    <property type="entry name" value="Fibronectin type III"/>
    <property type="match status" value="1"/>
</dbReference>
<dbReference type="InterPro" id="IPR000742">
    <property type="entry name" value="EGF"/>
</dbReference>
<dbReference type="InterPro" id="IPR013783">
    <property type="entry name" value="Ig-like_fold"/>
</dbReference>
<dbReference type="AlphaFoldDB" id="A0A913ZW56"/>
<dbReference type="CDD" id="cd00063">
    <property type="entry name" value="FN3"/>
    <property type="match status" value="1"/>
</dbReference>
<dbReference type="SMART" id="SM00013">
    <property type="entry name" value="LRRNT"/>
    <property type="match status" value="1"/>
</dbReference>
<feature type="domain" description="EGF-like" evidence="8">
    <location>
        <begin position="183"/>
        <end position="220"/>
    </location>
</feature>
<feature type="region of interest" description="Disordered" evidence="5">
    <location>
        <begin position="392"/>
        <end position="423"/>
    </location>
</feature>